<keyword evidence="4" id="KW-0472">Membrane</keyword>
<dbReference type="Proteomes" id="UP000261088">
    <property type="component" value="Unassembled WGS sequence"/>
</dbReference>
<dbReference type="InterPro" id="IPR011990">
    <property type="entry name" value="TPR-like_helical_dom_sf"/>
</dbReference>
<evidence type="ECO:0000259" key="6">
    <source>
        <dbReference type="Pfam" id="PF07980"/>
    </source>
</evidence>
<reference evidence="9 10" key="1">
    <citation type="submission" date="2018-08" db="EMBL/GenBank/DDBJ databases">
        <title>A genome reference for cultivated species of the human gut microbiota.</title>
        <authorList>
            <person name="Zou Y."/>
            <person name="Xue W."/>
            <person name="Luo G."/>
        </authorList>
    </citation>
    <scope>NUCLEOTIDE SEQUENCE [LARGE SCALE GENOMIC DNA]</scope>
    <source>
        <strain evidence="9 10">OM05-11AA</strain>
    </source>
</reference>
<dbReference type="Gene3D" id="1.25.40.390">
    <property type="match status" value="1"/>
</dbReference>
<keyword evidence="3" id="KW-0732">Signal</keyword>
<name>A0A3R6A573_9BACT</name>
<accession>A0A3R6A573</accession>
<organism evidence="9 10">
    <name type="scientific">Parabacteroides merdae</name>
    <dbReference type="NCBI Taxonomy" id="46503"/>
    <lineage>
        <taxon>Bacteria</taxon>
        <taxon>Pseudomonadati</taxon>
        <taxon>Bacteroidota</taxon>
        <taxon>Bacteroidia</taxon>
        <taxon>Bacteroidales</taxon>
        <taxon>Tannerellaceae</taxon>
        <taxon>Parabacteroides</taxon>
    </lineage>
</organism>
<gene>
    <name evidence="9" type="ORF">DXB61_05115</name>
    <name evidence="8" type="ORF">GMD66_01110</name>
</gene>
<comment type="caution">
    <text evidence="9">The sequence shown here is derived from an EMBL/GenBank/DDBJ whole genome shotgun (WGS) entry which is preliminary data.</text>
</comment>
<evidence type="ECO:0000256" key="2">
    <source>
        <dbReference type="ARBA" id="ARBA00006275"/>
    </source>
</evidence>
<evidence type="ECO:0000256" key="3">
    <source>
        <dbReference type="ARBA" id="ARBA00022729"/>
    </source>
</evidence>
<dbReference type="EMBL" id="WNCR01000001">
    <property type="protein sequence ID" value="MTU27835.1"/>
    <property type="molecule type" value="Genomic_DNA"/>
</dbReference>
<evidence type="ECO:0000313" key="9">
    <source>
        <dbReference type="EMBL" id="RGN52932.1"/>
    </source>
</evidence>
<dbReference type="EMBL" id="QSUP01000004">
    <property type="protein sequence ID" value="RGN52932.1"/>
    <property type="molecule type" value="Genomic_DNA"/>
</dbReference>
<dbReference type="GO" id="GO:0009279">
    <property type="term" value="C:cell outer membrane"/>
    <property type="evidence" value="ECO:0007669"/>
    <property type="project" value="UniProtKB-SubCell"/>
</dbReference>
<evidence type="ECO:0000313" key="8">
    <source>
        <dbReference type="EMBL" id="MTU27835.1"/>
    </source>
</evidence>
<evidence type="ECO:0000256" key="4">
    <source>
        <dbReference type="ARBA" id="ARBA00023136"/>
    </source>
</evidence>
<evidence type="ECO:0000313" key="10">
    <source>
        <dbReference type="Proteomes" id="UP000261088"/>
    </source>
</evidence>
<evidence type="ECO:0000313" key="11">
    <source>
        <dbReference type="Proteomes" id="UP000437446"/>
    </source>
</evidence>
<dbReference type="RefSeq" id="WP_122121776.1">
    <property type="nucleotide sequence ID" value="NZ_JBCHFY010000023.1"/>
</dbReference>
<dbReference type="Proteomes" id="UP000437446">
    <property type="component" value="Unassembled WGS sequence"/>
</dbReference>
<proteinExistence type="inferred from homology"/>
<dbReference type="PROSITE" id="PS51257">
    <property type="entry name" value="PROKAR_LIPOPROTEIN"/>
    <property type="match status" value="1"/>
</dbReference>
<comment type="similarity">
    <text evidence="2">Belongs to the SusD family.</text>
</comment>
<dbReference type="InterPro" id="IPR012944">
    <property type="entry name" value="SusD_RagB_dom"/>
</dbReference>
<dbReference type="Pfam" id="PF14322">
    <property type="entry name" value="SusD-like_3"/>
    <property type="match status" value="1"/>
</dbReference>
<evidence type="ECO:0000256" key="5">
    <source>
        <dbReference type="ARBA" id="ARBA00023237"/>
    </source>
</evidence>
<evidence type="ECO:0000259" key="7">
    <source>
        <dbReference type="Pfam" id="PF14322"/>
    </source>
</evidence>
<keyword evidence="5" id="KW-0998">Cell outer membrane</keyword>
<comment type="subcellular location">
    <subcellularLocation>
        <location evidence="1">Cell outer membrane</location>
    </subcellularLocation>
</comment>
<evidence type="ECO:0000256" key="1">
    <source>
        <dbReference type="ARBA" id="ARBA00004442"/>
    </source>
</evidence>
<feature type="domain" description="SusD-like N-terminal" evidence="7">
    <location>
        <begin position="45"/>
        <end position="225"/>
    </location>
</feature>
<dbReference type="SUPFAM" id="SSF48452">
    <property type="entry name" value="TPR-like"/>
    <property type="match status" value="1"/>
</dbReference>
<dbReference type="Pfam" id="PF07980">
    <property type="entry name" value="SusD_RagB"/>
    <property type="match status" value="1"/>
</dbReference>
<feature type="domain" description="RagB/SusD" evidence="6">
    <location>
        <begin position="313"/>
        <end position="566"/>
    </location>
</feature>
<dbReference type="AlphaFoldDB" id="A0A3R6A573"/>
<protein>
    <submittedName>
        <fullName evidence="9">RagB/SusD family nutrient uptake outer membrane protein</fullName>
    </submittedName>
</protein>
<dbReference type="InterPro" id="IPR033985">
    <property type="entry name" value="SusD-like_N"/>
</dbReference>
<reference evidence="8 11" key="2">
    <citation type="journal article" date="2019" name="Nat. Med.">
        <title>A library of human gut bacterial isolates paired with longitudinal multiomics data enables mechanistic microbiome research.</title>
        <authorList>
            <person name="Poyet M."/>
            <person name="Groussin M."/>
            <person name="Gibbons S.M."/>
            <person name="Avila-Pacheco J."/>
            <person name="Jiang X."/>
            <person name="Kearney S.M."/>
            <person name="Perrotta A.R."/>
            <person name="Berdy B."/>
            <person name="Zhao S."/>
            <person name="Lieberman T.D."/>
            <person name="Swanson P.K."/>
            <person name="Smith M."/>
            <person name="Roesemann S."/>
            <person name="Alexander J.E."/>
            <person name="Rich S.A."/>
            <person name="Livny J."/>
            <person name="Vlamakis H."/>
            <person name="Clish C."/>
            <person name="Bullock K."/>
            <person name="Deik A."/>
            <person name="Scott J."/>
            <person name="Pierce K.A."/>
            <person name="Xavier R.J."/>
            <person name="Alm E.J."/>
        </authorList>
    </citation>
    <scope>NUCLEOTIDE SEQUENCE [LARGE SCALE GENOMIC DNA]</scope>
    <source>
        <strain evidence="8 11">BIOML-A25</strain>
    </source>
</reference>
<sequence length="568" mass="63872">MMKKIKIFIAYVSCIIAGLSSCSDEDIKEIPVEFTPVHIICGDSTKIVQYVNNVYTFLPDGYNRFDENTSMLASSTDEAVHAVVGSGMQRWGEGGWSPADLLDNPLNKCYTGIRRSFIFEEEILPLVDNNVMGEFGKKLCLGQIYFLRAYYNLEILKRFGGYPLVKTVLTTSDDLNIPRSTYDECVDYIVDLCGQAAELLPITYATNQLGRATKGAALALKARTLLYAASPLFNDPTQVDDTFEHGKYDASKWEKAAEAAAAVIKLNTYGLYTDGKGYEDFFYTLDKNNEIILSRMCAAHNDVERLNGPVSITNGEGGTCPSLNLVNDYEMIDGKAFDWNNPEHAANPFANRDPRFEKSILYNGSTWMNNMVVETFTGGKDFTGVKATRTGFYIRKFCNISASWNAPIGKAFHCFPLLRYGDLLLMYAEAMNEAYGPDTDSKGYGLTARQAVALIRERAGLTGNIDLSETVPAGNREKMRIAIQHERRIELAFEEHRHLDLRRWKLAEQVLNQPVLGLKIDKKEDGTFTYTPQVVESREFTPKMYLYPFPQSEMSRNTNLKQNTGWNS</sequence>